<accession>A0AAN9LW33</accession>
<protein>
    <submittedName>
        <fullName evidence="1">Uncharacterized protein</fullName>
    </submittedName>
</protein>
<dbReference type="EMBL" id="JAYMYR010000009">
    <property type="protein sequence ID" value="KAK7343171.1"/>
    <property type="molecule type" value="Genomic_DNA"/>
</dbReference>
<evidence type="ECO:0000313" key="1">
    <source>
        <dbReference type="EMBL" id="KAK7343171.1"/>
    </source>
</evidence>
<dbReference type="AlphaFoldDB" id="A0AAN9LW33"/>
<name>A0AAN9LW33_PHACN</name>
<proteinExistence type="predicted"/>
<comment type="caution">
    <text evidence="1">The sequence shown here is derived from an EMBL/GenBank/DDBJ whole genome shotgun (WGS) entry which is preliminary data.</text>
</comment>
<reference evidence="1 2" key="1">
    <citation type="submission" date="2024-01" db="EMBL/GenBank/DDBJ databases">
        <title>The genomes of 5 underutilized Papilionoideae crops provide insights into root nodulation and disease resistanc.</title>
        <authorList>
            <person name="Jiang F."/>
        </authorList>
    </citation>
    <scope>NUCLEOTIDE SEQUENCE [LARGE SCALE GENOMIC DNA]</scope>
    <source>
        <strain evidence="1">JINMINGXINNONG_FW02</strain>
        <tissue evidence="1">Leaves</tissue>
    </source>
</reference>
<keyword evidence="2" id="KW-1185">Reference proteome</keyword>
<evidence type="ECO:0000313" key="2">
    <source>
        <dbReference type="Proteomes" id="UP001374584"/>
    </source>
</evidence>
<dbReference type="Proteomes" id="UP001374584">
    <property type="component" value="Unassembled WGS sequence"/>
</dbReference>
<sequence>MSESSPTLPVTGLALPSPRLTLSHPRFPSHLPSRFPESPLQRLHLDLHLASRHFFILRSFSLRIFSFFRFLNFILTLIEGM</sequence>
<organism evidence="1 2">
    <name type="scientific">Phaseolus coccineus</name>
    <name type="common">Scarlet runner bean</name>
    <name type="synonym">Phaseolus multiflorus</name>
    <dbReference type="NCBI Taxonomy" id="3886"/>
    <lineage>
        <taxon>Eukaryota</taxon>
        <taxon>Viridiplantae</taxon>
        <taxon>Streptophyta</taxon>
        <taxon>Embryophyta</taxon>
        <taxon>Tracheophyta</taxon>
        <taxon>Spermatophyta</taxon>
        <taxon>Magnoliopsida</taxon>
        <taxon>eudicotyledons</taxon>
        <taxon>Gunneridae</taxon>
        <taxon>Pentapetalae</taxon>
        <taxon>rosids</taxon>
        <taxon>fabids</taxon>
        <taxon>Fabales</taxon>
        <taxon>Fabaceae</taxon>
        <taxon>Papilionoideae</taxon>
        <taxon>50 kb inversion clade</taxon>
        <taxon>NPAAA clade</taxon>
        <taxon>indigoferoid/millettioid clade</taxon>
        <taxon>Phaseoleae</taxon>
        <taxon>Phaseolus</taxon>
    </lineage>
</organism>
<gene>
    <name evidence="1" type="ORF">VNO80_26134</name>
</gene>